<keyword evidence="9 12" id="KW-0472">Membrane</keyword>
<dbReference type="GO" id="GO:0015293">
    <property type="term" value="F:symporter activity"/>
    <property type="evidence" value="ECO:0007669"/>
    <property type="project" value="TreeGrafter"/>
</dbReference>
<feature type="transmembrane region" description="Helical" evidence="12">
    <location>
        <begin position="43"/>
        <end position="65"/>
    </location>
</feature>
<name>A0A9D9ECD7_9BACT</name>
<keyword evidence="10" id="KW-0739">Sodium transport</keyword>
<feature type="transmembrane region" description="Helical" evidence="12">
    <location>
        <begin position="243"/>
        <end position="261"/>
    </location>
</feature>
<evidence type="ECO:0000256" key="9">
    <source>
        <dbReference type="ARBA" id="ARBA00023136"/>
    </source>
</evidence>
<keyword evidence="3" id="KW-0813">Transport</keyword>
<feature type="transmembrane region" description="Helical" evidence="12">
    <location>
        <begin position="129"/>
        <end position="149"/>
    </location>
</feature>
<gene>
    <name evidence="13" type="ORF">IAC23_01035</name>
</gene>
<keyword evidence="6 12" id="KW-1133">Transmembrane helix</keyword>
<feature type="transmembrane region" description="Helical" evidence="12">
    <location>
        <begin position="169"/>
        <end position="194"/>
    </location>
</feature>
<feature type="transmembrane region" description="Helical" evidence="12">
    <location>
        <begin position="201"/>
        <end position="223"/>
    </location>
</feature>
<reference evidence="13" key="1">
    <citation type="submission" date="2020-10" db="EMBL/GenBank/DDBJ databases">
        <authorList>
            <person name="Gilroy R."/>
        </authorList>
    </citation>
    <scope>NUCLEOTIDE SEQUENCE</scope>
    <source>
        <strain evidence="13">D5-748</strain>
    </source>
</reference>
<dbReference type="EMBL" id="JADIMO010000016">
    <property type="protein sequence ID" value="MBO8444265.1"/>
    <property type="molecule type" value="Genomic_DNA"/>
</dbReference>
<evidence type="ECO:0000256" key="11">
    <source>
        <dbReference type="RuleBase" id="RU362091"/>
    </source>
</evidence>
<evidence type="ECO:0000256" key="12">
    <source>
        <dbReference type="SAM" id="Phobius"/>
    </source>
</evidence>
<dbReference type="GO" id="GO:0006814">
    <property type="term" value="P:sodium ion transport"/>
    <property type="evidence" value="ECO:0007669"/>
    <property type="project" value="UniProtKB-KW"/>
</dbReference>
<dbReference type="InterPro" id="IPR038377">
    <property type="entry name" value="Na/Glc_symporter_sf"/>
</dbReference>
<dbReference type="InterPro" id="IPR001734">
    <property type="entry name" value="Na/solute_symporter"/>
</dbReference>
<evidence type="ECO:0000313" key="14">
    <source>
        <dbReference type="Proteomes" id="UP000823619"/>
    </source>
</evidence>
<evidence type="ECO:0000256" key="4">
    <source>
        <dbReference type="ARBA" id="ARBA00022475"/>
    </source>
</evidence>
<feature type="transmembrane region" description="Helical" evidence="12">
    <location>
        <begin position="391"/>
        <end position="410"/>
    </location>
</feature>
<dbReference type="PANTHER" id="PTHR42985">
    <property type="entry name" value="SODIUM-COUPLED MONOCARBOXYLATE TRANSPORTER"/>
    <property type="match status" value="1"/>
</dbReference>
<feature type="transmembrane region" description="Helical" evidence="12">
    <location>
        <begin position="446"/>
        <end position="464"/>
    </location>
</feature>
<comment type="caution">
    <text evidence="13">The sequence shown here is derived from an EMBL/GenBank/DDBJ whole genome shotgun (WGS) entry which is preliminary data.</text>
</comment>
<feature type="transmembrane region" description="Helical" evidence="12">
    <location>
        <begin position="71"/>
        <end position="91"/>
    </location>
</feature>
<evidence type="ECO:0000256" key="3">
    <source>
        <dbReference type="ARBA" id="ARBA00022448"/>
    </source>
</evidence>
<comment type="subcellular location">
    <subcellularLocation>
        <location evidence="1">Cell membrane</location>
        <topology evidence="1">Multi-pass membrane protein</topology>
    </subcellularLocation>
</comment>
<feature type="transmembrane region" description="Helical" evidence="12">
    <location>
        <begin position="566"/>
        <end position="587"/>
    </location>
</feature>
<comment type="similarity">
    <text evidence="2 11">Belongs to the sodium:solute symporter (SSF) (TC 2.A.21) family.</text>
</comment>
<dbReference type="Proteomes" id="UP000823619">
    <property type="component" value="Unassembled WGS sequence"/>
</dbReference>
<keyword evidence="4" id="KW-1003">Cell membrane</keyword>
<keyword evidence="7" id="KW-0915">Sodium</keyword>
<evidence type="ECO:0000256" key="7">
    <source>
        <dbReference type="ARBA" id="ARBA00023053"/>
    </source>
</evidence>
<feature type="transmembrane region" description="Helical" evidence="12">
    <location>
        <begin position="533"/>
        <end position="554"/>
    </location>
</feature>
<feature type="transmembrane region" description="Helical" evidence="12">
    <location>
        <begin position="470"/>
        <end position="490"/>
    </location>
</feature>
<proteinExistence type="inferred from homology"/>
<dbReference type="Gene3D" id="1.20.1730.10">
    <property type="entry name" value="Sodium/glucose cotransporter"/>
    <property type="match status" value="1"/>
</dbReference>
<dbReference type="PROSITE" id="PS50283">
    <property type="entry name" value="NA_SOLUT_SYMP_3"/>
    <property type="match status" value="1"/>
</dbReference>
<evidence type="ECO:0000256" key="10">
    <source>
        <dbReference type="ARBA" id="ARBA00023201"/>
    </source>
</evidence>
<dbReference type="GO" id="GO:0005886">
    <property type="term" value="C:plasma membrane"/>
    <property type="evidence" value="ECO:0007669"/>
    <property type="project" value="UniProtKB-SubCell"/>
</dbReference>
<feature type="transmembrane region" description="Helical" evidence="12">
    <location>
        <begin position="416"/>
        <end position="437"/>
    </location>
</feature>
<feature type="transmembrane region" description="Helical" evidence="12">
    <location>
        <begin position="6"/>
        <end position="23"/>
    </location>
</feature>
<organism evidence="13 14">
    <name type="scientific">Candidatus Cryptobacteroides merdavium</name>
    <dbReference type="NCBI Taxonomy" id="2840769"/>
    <lineage>
        <taxon>Bacteria</taxon>
        <taxon>Pseudomonadati</taxon>
        <taxon>Bacteroidota</taxon>
        <taxon>Bacteroidia</taxon>
        <taxon>Bacteroidales</taxon>
        <taxon>Candidatus Cryptobacteroides</taxon>
    </lineage>
</organism>
<accession>A0A9D9ECD7</accession>
<reference evidence="13" key="2">
    <citation type="journal article" date="2021" name="PeerJ">
        <title>Extensive microbial diversity within the chicken gut microbiome revealed by metagenomics and culture.</title>
        <authorList>
            <person name="Gilroy R."/>
            <person name="Ravi A."/>
            <person name="Getino M."/>
            <person name="Pursley I."/>
            <person name="Horton D.L."/>
            <person name="Alikhan N.F."/>
            <person name="Baker D."/>
            <person name="Gharbi K."/>
            <person name="Hall N."/>
            <person name="Watson M."/>
            <person name="Adriaenssens E.M."/>
            <person name="Foster-Nyarko E."/>
            <person name="Jarju S."/>
            <person name="Secka A."/>
            <person name="Antonio M."/>
            <person name="Oren A."/>
            <person name="Chaudhuri R.R."/>
            <person name="La Ragione R."/>
            <person name="Hildebrand F."/>
            <person name="Pallen M.J."/>
        </authorList>
    </citation>
    <scope>NUCLEOTIDE SEQUENCE</scope>
    <source>
        <strain evidence="13">D5-748</strain>
    </source>
</reference>
<protein>
    <submittedName>
        <fullName evidence="13">Sodium:solute symporter</fullName>
    </submittedName>
</protein>
<keyword evidence="8" id="KW-0406">Ion transport</keyword>
<dbReference type="PANTHER" id="PTHR42985:SF40">
    <property type="entry name" value="LD47995P-RELATED"/>
    <property type="match status" value="1"/>
</dbReference>
<dbReference type="AlphaFoldDB" id="A0A9D9ECD7"/>
<dbReference type="InterPro" id="IPR051163">
    <property type="entry name" value="Sodium:Solute_Symporter_SSF"/>
</dbReference>
<evidence type="ECO:0000256" key="2">
    <source>
        <dbReference type="ARBA" id="ARBA00006434"/>
    </source>
</evidence>
<evidence type="ECO:0000256" key="5">
    <source>
        <dbReference type="ARBA" id="ARBA00022692"/>
    </source>
</evidence>
<keyword evidence="5 12" id="KW-0812">Transmembrane</keyword>
<evidence type="ECO:0000256" key="1">
    <source>
        <dbReference type="ARBA" id="ARBA00004651"/>
    </source>
</evidence>
<evidence type="ECO:0000256" key="6">
    <source>
        <dbReference type="ARBA" id="ARBA00022989"/>
    </source>
</evidence>
<dbReference type="Pfam" id="PF00474">
    <property type="entry name" value="SSF"/>
    <property type="match status" value="1"/>
</dbReference>
<sequence>MTTLDYFVILFYFLGLIAVSIMMSRRIKSSEDMFIAGRNSSWWLSGVSSYMTIFSASTFVVWGGVAYKSGLVAVVVGMCLGIASLIVGRWISGKWRQLRIKSPGEFLTVRFGRRSVGFYTISGIIARSVHTAVSLYAVAVVMCALVKVPDGSIFASTGFAGDSPAGYLSIWWALLILGAITLIYTVAGGFLAVLMTDVIQFGVLISVVIFMIPLSFHAVGGIGEFVDRASQIPGFLSGASETYTWLWLVLWTFLNVAMIGGDWPFVQRYISVPTVKDARWSTYLIGILYLVTPLVWYLPTMIYRVLEPGMAMDADAAMMTYNGEHAYVNMSKLVLMSGMVGMMLAAMLSATLSSVSGILNVYANVYTYEIWGRKDENTSADEKKRIRVGRLFTLVFGLVIIALSMLVPFAGGAEKVVVTLLTMIMCPLYIPSIWGLFSKRLTGNQLILAMIITWVLGITAKLVVPEHVIGQSMIESLSGCVLPVLILLVMEIRSKLKGEEDVGYGRMKAYLDSDADIEPDTKMKAATKEYSKLAVNCFCWTIGAIAVMLIILVVTGDPKTLVVKDIVLGFVISIFIVIAAYLVWLYVDHKKLRS</sequence>
<evidence type="ECO:0000256" key="8">
    <source>
        <dbReference type="ARBA" id="ARBA00023065"/>
    </source>
</evidence>
<feature type="transmembrane region" description="Helical" evidence="12">
    <location>
        <begin position="282"/>
        <end position="306"/>
    </location>
</feature>
<evidence type="ECO:0000313" key="13">
    <source>
        <dbReference type="EMBL" id="MBO8444265.1"/>
    </source>
</evidence>